<evidence type="ECO:0000313" key="15">
    <source>
        <dbReference type="EMBL" id="KAK4207572.1"/>
    </source>
</evidence>
<reference evidence="15" key="2">
    <citation type="submission" date="2023-05" db="EMBL/GenBank/DDBJ databases">
        <authorList>
            <consortium name="Lawrence Berkeley National Laboratory"/>
            <person name="Steindorff A."/>
            <person name="Hensen N."/>
            <person name="Bonometti L."/>
            <person name="Westerberg I."/>
            <person name="Brannstrom I.O."/>
            <person name="Guillou S."/>
            <person name="Cros-Aarteil S."/>
            <person name="Calhoun S."/>
            <person name="Haridas S."/>
            <person name="Kuo A."/>
            <person name="Mondo S."/>
            <person name="Pangilinan J."/>
            <person name="Riley R."/>
            <person name="Labutti K."/>
            <person name="Andreopoulos B."/>
            <person name="Lipzen A."/>
            <person name="Chen C."/>
            <person name="Yanf M."/>
            <person name="Daum C."/>
            <person name="Ng V."/>
            <person name="Clum A."/>
            <person name="Ohm R."/>
            <person name="Martin F."/>
            <person name="Silar P."/>
            <person name="Natvig D."/>
            <person name="Lalanne C."/>
            <person name="Gautier V."/>
            <person name="Ament-Velasquez S.L."/>
            <person name="Kruys A."/>
            <person name="Hutchinson M.I."/>
            <person name="Powell A.J."/>
            <person name="Barry K."/>
            <person name="Miller A.N."/>
            <person name="Grigoriev I.V."/>
            <person name="Debuchy R."/>
            <person name="Gladieux P."/>
            <person name="Thoren M.H."/>
            <person name="Johannesson H."/>
        </authorList>
    </citation>
    <scope>NUCLEOTIDE SEQUENCE</scope>
    <source>
        <strain evidence="15">PSN293</strain>
    </source>
</reference>
<evidence type="ECO:0000256" key="8">
    <source>
        <dbReference type="ARBA" id="ARBA00022824"/>
    </source>
</evidence>
<evidence type="ECO:0000256" key="11">
    <source>
        <dbReference type="ARBA" id="ARBA00044743"/>
    </source>
</evidence>
<evidence type="ECO:0000256" key="13">
    <source>
        <dbReference type="ARBA" id="ARBA00093457"/>
    </source>
</evidence>
<name>A0AAN6XZV3_9PEZI</name>
<keyword evidence="10 14" id="KW-0472">Membrane</keyword>
<accession>A0AAN6XZV3</accession>
<evidence type="ECO:0000256" key="10">
    <source>
        <dbReference type="ARBA" id="ARBA00023136"/>
    </source>
</evidence>
<dbReference type="GO" id="GO:0005789">
    <property type="term" value="C:endoplasmic reticulum membrane"/>
    <property type="evidence" value="ECO:0007669"/>
    <property type="project" value="UniProtKB-SubCell"/>
</dbReference>
<protein>
    <recommendedName>
        <fullName evidence="4 14">Dol-P-Man:Man(5)GlcNAc(2)-PP-Dol alpha-1,3-mannosyltransferase</fullName>
        <ecNumber evidence="3 14">2.4.1.258</ecNumber>
    </recommendedName>
    <alternativeName>
        <fullName evidence="14">Dol-P-Man-dependent alpha(1-3)-mannosyltransferase</fullName>
    </alternativeName>
</protein>
<reference evidence="15" key="1">
    <citation type="journal article" date="2023" name="Mol. Phylogenet. Evol.">
        <title>Genome-scale phylogeny and comparative genomics of the fungal order Sordariales.</title>
        <authorList>
            <person name="Hensen N."/>
            <person name="Bonometti L."/>
            <person name="Westerberg I."/>
            <person name="Brannstrom I.O."/>
            <person name="Guillou S."/>
            <person name="Cros-Aarteil S."/>
            <person name="Calhoun S."/>
            <person name="Haridas S."/>
            <person name="Kuo A."/>
            <person name="Mondo S."/>
            <person name="Pangilinan J."/>
            <person name="Riley R."/>
            <person name="LaButti K."/>
            <person name="Andreopoulos B."/>
            <person name="Lipzen A."/>
            <person name="Chen C."/>
            <person name="Yan M."/>
            <person name="Daum C."/>
            <person name="Ng V."/>
            <person name="Clum A."/>
            <person name="Steindorff A."/>
            <person name="Ohm R.A."/>
            <person name="Martin F."/>
            <person name="Silar P."/>
            <person name="Natvig D.O."/>
            <person name="Lalanne C."/>
            <person name="Gautier V."/>
            <person name="Ament-Velasquez S.L."/>
            <person name="Kruys A."/>
            <person name="Hutchinson M.I."/>
            <person name="Powell A.J."/>
            <person name="Barry K."/>
            <person name="Miller A.N."/>
            <person name="Grigoriev I.V."/>
            <person name="Debuchy R."/>
            <person name="Gladieux P."/>
            <person name="Hiltunen Thoren M."/>
            <person name="Johannesson H."/>
        </authorList>
    </citation>
    <scope>NUCLEOTIDE SEQUENCE</scope>
    <source>
        <strain evidence="15">PSN293</strain>
    </source>
</reference>
<dbReference type="AlphaFoldDB" id="A0AAN6XZV3"/>
<keyword evidence="9 14" id="KW-1133">Transmembrane helix</keyword>
<evidence type="ECO:0000256" key="6">
    <source>
        <dbReference type="ARBA" id="ARBA00022679"/>
    </source>
</evidence>
<feature type="transmembrane region" description="Helical" evidence="14">
    <location>
        <begin position="195"/>
        <end position="214"/>
    </location>
</feature>
<feature type="transmembrane region" description="Helical" evidence="14">
    <location>
        <begin position="356"/>
        <end position="377"/>
    </location>
</feature>
<dbReference type="GO" id="GO:0052925">
    <property type="term" value="F:dol-P-Man:Man(5)GlcNAc(2)-PP-Dol alpha-1,3-mannosyltransferase activity"/>
    <property type="evidence" value="ECO:0007669"/>
    <property type="project" value="UniProtKB-EC"/>
</dbReference>
<evidence type="ECO:0000256" key="14">
    <source>
        <dbReference type="RuleBase" id="RU364047"/>
    </source>
</evidence>
<evidence type="ECO:0000256" key="2">
    <source>
        <dbReference type="ARBA" id="ARBA00004922"/>
    </source>
</evidence>
<dbReference type="InterPro" id="IPR007873">
    <property type="entry name" value="Glycosyltransferase_ALG3"/>
</dbReference>
<evidence type="ECO:0000256" key="12">
    <source>
        <dbReference type="ARBA" id="ARBA00049506"/>
    </source>
</evidence>
<comment type="subcellular location">
    <subcellularLocation>
        <location evidence="1 14">Endoplasmic reticulum membrane</location>
        <topology evidence="1 14">Multi-pass membrane protein</topology>
    </subcellularLocation>
</comment>
<dbReference type="PANTHER" id="PTHR12646">
    <property type="entry name" value="NOT56 - RELATED"/>
    <property type="match status" value="1"/>
</dbReference>
<keyword evidence="16" id="KW-1185">Reference proteome</keyword>
<comment type="function">
    <text evidence="11 14">Dol-P-Man:Man(5)GlcNAc(2)-PP-Dol alpha-1,3-mannosyltransferase that operates in the biosynthetic pathway of dolichol-linked oligosaccharides, the glycan precursors employed in protein asparagine (N)-glycosylation. The assembly of dolichol-linked oligosaccharides begins on the cytosolic side of the endoplasmic reticulum membrane and finishes in its lumen. The sequential addition of sugars to dolichol pyrophosphate produces dolichol-linked oligosaccharides containing fourteen sugars, including two GlcNAcs, nine mannoses and three glucoses. Once assembled, the oligosaccharide is transferred from the lipid to nascent proteins by oligosaccharyltransferases. In the lumen of the endoplasmic reticulum, adds the first dolichyl beta-D-mannosyl phosphate derived mannose in an alpha-1,3 linkage to Man(5)GlcNAc(2)-PP-dolichol to produce Man(6)GlcNAc(2)-PP-dolichol.</text>
</comment>
<dbReference type="Proteomes" id="UP001301769">
    <property type="component" value="Unassembled WGS sequence"/>
</dbReference>
<dbReference type="PANTHER" id="PTHR12646:SF0">
    <property type="entry name" value="DOL-P-MAN:MAN(5)GLCNAC(2)-PP-DOL ALPHA-1,3-MANNOSYLTRANSFERASE"/>
    <property type="match status" value="1"/>
</dbReference>
<evidence type="ECO:0000256" key="1">
    <source>
        <dbReference type="ARBA" id="ARBA00004477"/>
    </source>
</evidence>
<evidence type="ECO:0000256" key="4">
    <source>
        <dbReference type="ARBA" id="ARBA00015561"/>
    </source>
</evidence>
<feature type="transmembrane region" description="Helical" evidence="14">
    <location>
        <begin position="114"/>
        <end position="133"/>
    </location>
</feature>
<comment type="catalytic activity">
    <reaction evidence="12 14">
        <text>an alpha-D-Man-(1-&gt;2)-alpha-D-Man-(1-&gt;2)-alpha-D-Man-(1-&gt;3)-[alpha-D-Man-(1-&gt;6)]-beta-D-Man-(1-&gt;4)-beta-D-GlcNAc-(1-&gt;4)-alpha-D-GlcNAc-diphospho-di-trans,poly-cis-dolichol + a di-trans,poly-cis-dolichyl beta-D-mannosyl phosphate = an alpha-D-Man-(1-&gt;2)-alpha-D-Man-(1-&gt;2)-alpha-D-Man-(1-&gt;3)-[alpha-D-Man-(1-&gt;3)-alpha-D-Man-(1-&gt;6)]-beta-D-Man-(1-&gt;4)-beta-D-GlcNAc-(1-&gt;4)-alpha-D-GlcNAc-diphospho-di-trans,poly-cis-dolichol + a di-trans,poly-cis-dolichyl phosphate + H(+)</text>
        <dbReference type="Rhea" id="RHEA:29527"/>
        <dbReference type="Rhea" id="RHEA-COMP:19498"/>
        <dbReference type="Rhea" id="RHEA-COMP:19501"/>
        <dbReference type="Rhea" id="RHEA-COMP:19516"/>
        <dbReference type="Rhea" id="RHEA-COMP:19517"/>
        <dbReference type="ChEBI" id="CHEBI:15378"/>
        <dbReference type="ChEBI" id="CHEBI:57683"/>
        <dbReference type="ChEBI" id="CHEBI:58211"/>
        <dbReference type="ChEBI" id="CHEBI:132515"/>
        <dbReference type="ChEBI" id="CHEBI:132516"/>
        <dbReference type="EC" id="2.4.1.258"/>
    </reaction>
    <physiologicalReaction direction="left-to-right" evidence="12 14">
        <dbReference type="Rhea" id="RHEA:29528"/>
    </physiologicalReaction>
</comment>
<keyword evidence="5 14" id="KW-0328">Glycosyltransferase</keyword>
<evidence type="ECO:0000256" key="7">
    <source>
        <dbReference type="ARBA" id="ARBA00022692"/>
    </source>
</evidence>
<dbReference type="EC" id="2.4.1.258" evidence="3 14"/>
<feature type="transmembrane region" description="Helical" evidence="14">
    <location>
        <begin position="397"/>
        <end position="417"/>
    </location>
</feature>
<evidence type="ECO:0000256" key="9">
    <source>
        <dbReference type="ARBA" id="ARBA00022989"/>
    </source>
</evidence>
<sequence>MADASNQPPIHTQAINLARDIIHGRHPLSKLVPAALLLLDTVLCTLIIWKVPYTEIDWKAYMEQISQYVSGERDYTKIYGGTGPLVYPAFHVYIYTALYYLTDHGKDIFLAQQLFAMLYLTTLSVVMLCYWQAKVPPYVFSLLILSKRLHSIFVLRCFNDCFAVLFLFVSILCLQRRKWHLGALFYTLGVGIKMTLLLALPAVGVVIFLGTASLAKSLEILVMMVAVQALIGVPFLAENPWGYLGRAFELSRQFFFKWTVNWRFVGEERFLSREFALALLGLHVLTLGIFITTRWLKPARKPVIELVMPVICGEAPFAQHEEEQVKRGVTPRYIMTAVLSANVMGLLFARSLHYQFYAYLFWSTPFLLWRSGVGPGVQYALWFAQEWAWNVYPSTNASSAVVVSVLAATLGLVWWGAKEDWEPKNTPAGTKSVAAKR</sequence>
<dbReference type="Pfam" id="PF05208">
    <property type="entry name" value="ALG3"/>
    <property type="match status" value="1"/>
</dbReference>
<feature type="transmembrane region" description="Helical" evidence="14">
    <location>
        <begin position="153"/>
        <end position="174"/>
    </location>
</feature>
<comment type="similarity">
    <text evidence="13">Belongs to the glycosyltransferase ALG3 family.</text>
</comment>
<proteinExistence type="inferred from homology"/>
<comment type="caution">
    <text evidence="15">The sequence shown here is derived from an EMBL/GenBank/DDBJ whole genome shotgun (WGS) entry which is preliminary data.</text>
</comment>
<dbReference type="EMBL" id="MU858287">
    <property type="protein sequence ID" value="KAK4207572.1"/>
    <property type="molecule type" value="Genomic_DNA"/>
</dbReference>
<evidence type="ECO:0000313" key="16">
    <source>
        <dbReference type="Proteomes" id="UP001301769"/>
    </source>
</evidence>
<feature type="transmembrane region" description="Helical" evidence="14">
    <location>
        <begin position="220"/>
        <end position="237"/>
    </location>
</feature>
<evidence type="ECO:0000256" key="5">
    <source>
        <dbReference type="ARBA" id="ARBA00022676"/>
    </source>
</evidence>
<gene>
    <name evidence="15" type="ORF">QBC37DRAFT_92554</name>
</gene>
<feature type="transmembrane region" description="Helical" evidence="14">
    <location>
        <begin position="275"/>
        <end position="296"/>
    </location>
</feature>
<feature type="transmembrane region" description="Helical" evidence="14">
    <location>
        <begin position="31"/>
        <end position="49"/>
    </location>
</feature>
<feature type="transmembrane region" description="Helical" evidence="14">
    <location>
        <begin position="85"/>
        <end position="102"/>
    </location>
</feature>
<organism evidence="15 16">
    <name type="scientific">Rhypophila decipiens</name>
    <dbReference type="NCBI Taxonomy" id="261697"/>
    <lineage>
        <taxon>Eukaryota</taxon>
        <taxon>Fungi</taxon>
        <taxon>Dikarya</taxon>
        <taxon>Ascomycota</taxon>
        <taxon>Pezizomycotina</taxon>
        <taxon>Sordariomycetes</taxon>
        <taxon>Sordariomycetidae</taxon>
        <taxon>Sordariales</taxon>
        <taxon>Naviculisporaceae</taxon>
        <taxon>Rhypophila</taxon>
    </lineage>
</organism>
<keyword evidence="6 14" id="KW-0808">Transferase</keyword>
<evidence type="ECO:0000256" key="3">
    <source>
        <dbReference type="ARBA" id="ARBA00011964"/>
    </source>
</evidence>
<keyword evidence="7 14" id="KW-0812">Transmembrane</keyword>
<comment type="pathway">
    <text evidence="2 14">Protein modification; protein glycosylation.</text>
</comment>
<keyword evidence="8 14" id="KW-0256">Endoplasmic reticulum</keyword>